<sequence>MKLYGRICHDLNNLTTETVKVSKPGVSKVHEKYICNQCGNTDQTLFFNYYCHHCNATTTYCRYCINLGKVQSCKAIYIIESERQKSLCKYRLNFELSEQQRHASDKIKQAVLNSEHLLLHAVTGAGKTEMIFEGISVARQNGDNVAVVSPRVDVVKEVYLRLAEAFKDEQIDLMYEGNFGQYNSTFVVATVHQLMRYDSHFDVVIVDEVDAFPLDMDNQLMHTIHKASTLHASHIYLTATPNQQLQAKFTDSQIIKLPARYHGHSLPLPEFQFNAIKETKLNQKLLKLLKKQIEDKRKTFVFFHDISYMKKVFNMYEHYFSKIEYVSSVDSERHEKVSLLRNDEIDIMFTTTILERGVTLEYLDVVIMHTEKFTSSAIIQIAGRVGRKLSCPTGKVVCYHEGITKNMLHAKNEISKMDSLARKKGWIT</sequence>
<dbReference type="Proteomes" id="UP000681586">
    <property type="component" value="Unassembled WGS sequence"/>
</dbReference>
<dbReference type="CDD" id="cd18785">
    <property type="entry name" value="SF2_C"/>
    <property type="match status" value="1"/>
</dbReference>
<dbReference type="SMART" id="SM00490">
    <property type="entry name" value="HELICc"/>
    <property type="match status" value="1"/>
</dbReference>
<dbReference type="SUPFAM" id="SSF52540">
    <property type="entry name" value="P-loop containing nucleoside triphosphate hydrolases"/>
    <property type="match status" value="1"/>
</dbReference>
<dbReference type="GO" id="GO:0004386">
    <property type="term" value="F:helicase activity"/>
    <property type="evidence" value="ECO:0007669"/>
    <property type="project" value="UniProtKB-KW"/>
</dbReference>
<dbReference type="EMBL" id="JAGXBM010000004">
    <property type="protein sequence ID" value="MBS3696820.1"/>
    <property type="molecule type" value="Genomic_DNA"/>
</dbReference>
<name>A0ABS5MLM6_9STAP</name>
<dbReference type="RefSeq" id="WP_203153627.1">
    <property type="nucleotide sequence ID" value="NZ_JAEPSA010000006.1"/>
</dbReference>
<organism evidence="6 7">
    <name type="scientific">Mammaliicoccus fleurettii</name>
    <dbReference type="NCBI Taxonomy" id="150056"/>
    <lineage>
        <taxon>Bacteria</taxon>
        <taxon>Bacillati</taxon>
        <taxon>Bacillota</taxon>
        <taxon>Bacilli</taxon>
        <taxon>Bacillales</taxon>
        <taxon>Staphylococcaceae</taxon>
        <taxon>Mammaliicoccus</taxon>
    </lineage>
</organism>
<accession>A0ABS5MLM6</accession>
<dbReference type="Gene3D" id="3.40.50.300">
    <property type="entry name" value="P-loop containing nucleotide triphosphate hydrolases"/>
    <property type="match status" value="2"/>
</dbReference>
<dbReference type="PROSITE" id="PS51194">
    <property type="entry name" value="HELICASE_CTER"/>
    <property type="match status" value="1"/>
</dbReference>
<dbReference type="Pfam" id="PF00271">
    <property type="entry name" value="Helicase_C"/>
    <property type="match status" value="1"/>
</dbReference>
<gene>
    <name evidence="6" type="ORF">JJQ58_04890</name>
</gene>
<protein>
    <submittedName>
        <fullName evidence="6">DEAD/DEAH box helicase family protein</fullName>
    </submittedName>
</protein>
<keyword evidence="1" id="KW-0547">Nucleotide-binding</keyword>
<evidence type="ECO:0000256" key="2">
    <source>
        <dbReference type="ARBA" id="ARBA00022840"/>
    </source>
</evidence>
<reference evidence="6 7" key="1">
    <citation type="submission" date="2021-05" db="EMBL/GenBank/DDBJ databases">
        <title>Staphylococcus fleurettii isolated from lake water in First Nation community in Manitoba, Canada.</title>
        <authorList>
            <person name="Bashar S."/>
            <person name="Murdock A."/>
            <person name="Patidar R."/>
            <person name="Golding G."/>
            <person name="Farenhorst A."/>
            <person name="Kumar A."/>
        </authorList>
    </citation>
    <scope>NUCLEOTIDE SEQUENCE [LARGE SCALE GENOMIC DNA]</scope>
    <source>
        <strain evidence="6 7">SF002</strain>
    </source>
</reference>
<dbReference type="InterPro" id="IPR006935">
    <property type="entry name" value="Helicase/UvrB_N"/>
</dbReference>
<evidence type="ECO:0000259" key="4">
    <source>
        <dbReference type="PROSITE" id="PS51192"/>
    </source>
</evidence>
<dbReference type="PANTHER" id="PTHR30580">
    <property type="entry name" value="PRIMOSOMAL PROTEIN N"/>
    <property type="match status" value="1"/>
</dbReference>
<keyword evidence="3" id="KW-0238">DNA-binding</keyword>
<keyword evidence="2" id="KW-0067">ATP-binding</keyword>
<evidence type="ECO:0000256" key="1">
    <source>
        <dbReference type="ARBA" id="ARBA00022741"/>
    </source>
</evidence>
<evidence type="ECO:0000313" key="7">
    <source>
        <dbReference type="Proteomes" id="UP000681586"/>
    </source>
</evidence>
<dbReference type="PROSITE" id="PS51192">
    <property type="entry name" value="HELICASE_ATP_BIND_1"/>
    <property type="match status" value="1"/>
</dbReference>
<dbReference type="Pfam" id="PF04851">
    <property type="entry name" value="ResIII"/>
    <property type="match status" value="1"/>
</dbReference>
<proteinExistence type="predicted"/>
<dbReference type="InterPro" id="IPR001650">
    <property type="entry name" value="Helicase_C-like"/>
</dbReference>
<evidence type="ECO:0000256" key="3">
    <source>
        <dbReference type="ARBA" id="ARBA00023125"/>
    </source>
</evidence>
<keyword evidence="6" id="KW-0347">Helicase</keyword>
<dbReference type="InterPro" id="IPR014001">
    <property type="entry name" value="Helicase_ATP-bd"/>
</dbReference>
<dbReference type="InterPro" id="IPR027417">
    <property type="entry name" value="P-loop_NTPase"/>
</dbReference>
<feature type="domain" description="Helicase ATP-binding" evidence="4">
    <location>
        <begin position="108"/>
        <end position="259"/>
    </location>
</feature>
<evidence type="ECO:0000259" key="5">
    <source>
        <dbReference type="PROSITE" id="PS51194"/>
    </source>
</evidence>
<comment type="caution">
    <text evidence="6">The sequence shown here is derived from an EMBL/GenBank/DDBJ whole genome shotgun (WGS) entry which is preliminary data.</text>
</comment>
<keyword evidence="7" id="KW-1185">Reference proteome</keyword>
<keyword evidence="6" id="KW-0378">Hydrolase</keyword>
<dbReference type="PANTHER" id="PTHR30580:SF1">
    <property type="entry name" value="COMF OPERON PROTEIN 1"/>
    <property type="match status" value="1"/>
</dbReference>
<feature type="domain" description="Helicase C-terminal" evidence="5">
    <location>
        <begin position="280"/>
        <end position="428"/>
    </location>
</feature>
<evidence type="ECO:0000313" key="6">
    <source>
        <dbReference type="EMBL" id="MBS3696820.1"/>
    </source>
</evidence>
<dbReference type="SMART" id="SM00487">
    <property type="entry name" value="DEXDc"/>
    <property type="match status" value="1"/>
</dbReference>